<dbReference type="SUPFAM" id="SSF55469">
    <property type="entry name" value="FMN-dependent nitroreductase-like"/>
    <property type="match status" value="1"/>
</dbReference>
<keyword evidence="8" id="KW-1185">Reference proteome</keyword>
<dbReference type="GO" id="GO:0016853">
    <property type="term" value="F:isomerase activity"/>
    <property type="evidence" value="ECO:0007669"/>
    <property type="project" value="UniProtKB-KW"/>
</dbReference>
<dbReference type="InterPro" id="IPR016446">
    <property type="entry name" value="Flavin_OxRdtase_Frp"/>
</dbReference>
<dbReference type="Gene3D" id="3.40.109.10">
    <property type="entry name" value="NADH Oxidase"/>
    <property type="match status" value="1"/>
</dbReference>
<organism evidence="7 8">
    <name type="scientific">Caldalkalibacillus horti</name>
    <dbReference type="NCBI Taxonomy" id="77523"/>
    <lineage>
        <taxon>Bacteria</taxon>
        <taxon>Bacillati</taxon>
        <taxon>Bacillota</taxon>
        <taxon>Bacilli</taxon>
        <taxon>Bacillales</taxon>
        <taxon>Bacillaceae</taxon>
        <taxon>Caldalkalibacillus</taxon>
    </lineage>
</organism>
<evidence type="ECO:0000259" key="6">
    <source>
        <dbReference type="Pfam" id="PF00881"/>
    </source>
</evidence>
<dbReference type="PANTHER" id="PTHR43425">
    <property type="entry name" value="OXYGEN-INSENSITIVE NADPH NITROREDUCTASE"/>
    <property type="match status" value="1"/>
</dbReference>
<comment type="similarity">
    <text evidence="1 5">Belongs to the flavin oxidoreductase frp family.</text>
</comment>
<dbReference type="CDD" id="cd02146">
    <property type="entry name" value="NfsA-like"/>
    <property type="match status" value="1"/>
</dbReference>
<evidence type="ECO:0000256" key="2">
    <source>
        <dbReference type="ARBA" id="ARBA00022630"/>
    </source>
</evidence>
<dbReference type="Proteomes" id="UP001235840">
    <property type="component" value="Unassembled WGS sequence"/>
</dbReference>
<accession>A0ABT9W4L7</accession>
<dbReference type="InterPro" id="IPR000415">
    <property type="entry name" value="Nitroreductase-like"/>
</dbReference>
<sequence>MDSSVHNDIIHKIRQHQSIRKFTSEIVPEEHIRQIVASAQMASTSSNMQAFSIIGVTDKEKKRVLAELAGNQAYIEECSHFLVFCADTHRLKHSAEQEGVDITPALEHVEMFLVSTIDAALAAQNAALASEALGLGIVYIGGIRSRIAEVSEVLNLPDHVYPVFGMCIGYPDQSPGVKPRLPLEAVYFENEYQPFEQVKDKVAAYDQTMSQYYEARTAGKRTDTWSEMMSRSLKDPKRTHLKDFLAERGFLLK</sequence>
<gene>
    <name evidence="7" type="ORF">J2S11_003734</name>
</gene>
<dbReference type="PANTHER" id="PTHR43425:SF3">
    <property type="entry name" value="NADPH-DEPENDENT OXIDOREDUCTASE"/>
    <property type="match status" value="1"/>
</dbReference>
<keyword evidence="4 5" id="KW-0560">Oxidoreductase</keyword>
<protein>
    <submittedName>
        <fullName evidence="7">FMN reductase (NADPH)</fullName>
        <ecNumber evidence="7">1.5.1.38</ecNumber>
    </submittedName>
</protein>
<dbReference type="GO" id="GO:0052873">
    <property type="term" value="F:FMN reductase (NADPH) activity"/>
    <property type="evidence" value="ECO:0007669"/>
    <property type="project" value="UniProtKB-EC"/>
</dbReference>
<dbReference type="EC" id="1.5.1.38" evidence="7"/>
<dbReference type="Pfam" id="PF00881">
    <property type="entry name" value="Nitroreductase"/>
    <property type="match status" value="1"/>
</dbReference>
<keyword evidence="5" id="KW-0521">NADP</keyword>
<evidence type="ECO:0000256" key="5">
    <source>
        <dbReference type="PIRNR" id="PIRNR005426"/>
    </source>
</evidence>
<evidence type="ECO:0000256" key="3">
    <source>
        <dbReference type="ARBA" id="ARBA00022643"/>
    </source>
</evidence>
<keyword evidence="3 5" id="KW-0288">FMN</keyword>
<evidence type="ECO:0000313" key="8">
    <source>
        <dbReference type="Proteomes" id="UP001235840"/>
    </source>
</evidence>
<name>A0ABT9W4L7_9BACI</name>
<dbReference type="EMBL" id="JAUSTY010000020">
    <property type="protein sequence ID" value="MDQ0167805.1"/>
    <property type="molecule type" value="Genomic_DNA"/>
</dbReference>
<reference evidence="7 8" key="1">
    <citation type="submission" date="2023-07" db="EMBL/GenBank/DDBJ databases">
        <title>Genomic Encyclopedia of Type Strains, Phase IV (KMG-IV): sequencing the most valuable type-strain genomes for metagenomic binning, comparative biology and taxonomic classification.</title>
        <authorList>
            <person name="Goeker M."/>
        </authorList>
    </citation>
    <scope>NUCLEOTIDE SEQUENCE [LARGE SCALE GENOMIC DNA]</scope>
    <source>
        <strain evidence="7 8">DSM 12751</strain>
    </source>
</reference>
<evidence type="ECO:0000256" key="1">
    <source>
        <dbReference type="ARBA" id="ARBA00008366"/>
    </source>
</evidence>
<evidence type="ECO:0000256" key="4">
    <source>
        <dbReference type="ARBA" id="ARBA00023002"/>
    </source>
</evidence>
<feature type="domain" description="Nitroreductase" evidence="6">
    <location>
        <begin position="13"/>
        <end position="170"/>
    </location>
</feature>
<dbReference type="NCBIfam" id="NF008033">
    <property type="entry name" value="PRK10765.1"/>
    <property type="match status" value="1"/>
</dbReference>
<dbReference type="InterPro" id="IPR029479">
    <property type="entry name" value="Nitroreductase"/>
</dbReference>
<proteinExistence type="inferred from homology"/>
<evidence type="ECO:0000313" key="7">
    <source>
        <dbReference type="EMBL" id="MDQ0167805.1"/>
    </source>
</evidence>
<keyword evidence="2 5" id="KW-0285">Flavoprotein</keyword>
<dbReference type="PIRSF" id="PIRSF005426">
    <property type="entry name" value="Frp"/>
    <property type="match status" value="1"/>
</dbReference>
<comment type="caution">
    <text evidence="7">The sequence shown here is derived from an EMBL/GenBank/DDBJ whole genome shotgun (WGS) entry which is preliminary data.</text>
</comment>
<keyword evidence="7" id="KW-0413">Isomerase</keyword>